<dbReference type="AlphaFoldDB" id="A0A1Y5IHC3"/>
<evidence type="ECO:0000256" key="1">
    <source>
        <dbReference type="SAM" id="MobiDB-lite"/>
    </source>
</evidence>
<name>A0A1Y5IHC3_OSTTA</name>
<feature type="compositionally biased region" description="Basic and acidic residues" evidence="1">
    <location>
        <begin position="150"/>
        <end position="181"/>
    </location>
</feature>
<feature type="region of interest" description="Disordered" evidence="1">
    <location>
        <begin position="150"/>
        <end position="196"/>
    </location>
</feature>
<reference evidence="2" key="1">
    <citation type="submission" date="2017-04" db="EMBL/GenBank/DDBJ databases">
        <title>Population genomics of picophytoplankton unveils novel chromosome hypervariability.</title>
        <authorList>
            <consortium name="DOE Joint Genome Institute"/>
            <person name="Blanc-Mathieu R."/>
            <person name="Krasovec M."/>
            <person name="Hebrard M."/>
            <person name="Yau S."/>
            <person name="Desgranges E."/>
            <person name="Martin J."/>
            <person name="Schackwitz W."/>
            <person name="Kuo A."/>
            <person name="Salin G."/>
            <person name="Donnadieu C."/>
            <person name="Desdevises Y."/>
            <person name="Sanchez-Ferandin S."/>
            <person name="Moreau H."/>
            <person name="Rivals E."/>
            <person name="Grigoriev I.V."/>
            <person name="Grimsley N."/>
            <person name="Eyre-Walker A."/>
            <person name="Piganeau G."/>
        </authorList>
    </citation>
    <scope>NUCLEOTIDE SEQUENCE [LARGE SCALE GENOMIC DNA]</scope>
    <source>
        <strain evidence="2">RCC 1115</strain>
    </source>
</reference>
<protein>
    <submittedName>
        <fullName evidence="2">Uncharacterized protein</fullName>
    </submittedName>
</protein>
<evidence type="ECO:0000313" key="2">
    <source>
        <dbReference type="EMBL" id="OUS47493.1"/>
    </source>
</evidence>
<proteinExistence type="predicted"/>
<dbReference type="Proteomes" id="UP000195557">
    <property type="component" value="Unassembled WGS sequence"/>
</dbReference>
<accession>A0A1Y5IHC3</accession>
<gene>
    <name evidence="2" type="ORF">BE221DRAFT_191062</name>
</gene>
<sequence length="196" mass="21250">MTDDADVGPTRARVRIGRSVRALARGRGASATDADASARPLSALRFDFCARNADESKRARVFASDDGAVEITYDAVDDGGGASGREVKYRGMRVEREVGGRARRRDAREDGELVEDDDDVEYDCALVYDDEVGEWVLERVASTVGSLRIAREATARTGAGERGDAATDARERRERASRENEVDAAALGLPSTPRKK</sequence>
<dbReference type="EMBL" id="KZ155778">
    <property type="protein sequence ID" value="OUS47493.1"/>
    <property type="molecule type" value="Genomic_DNA"/>
</dbReference>
<organism evidence="2">
    <name type="scientific">Ostreococcus tauri</name>
    <name type="common">Marine green alga</name>
    <dbReference type="NCBI Taxonomy" id="70448"/>
    <lineage>
        <taxon>Eukaryota</taxon>
        <taxon>Viridiplantae</taxon>
        <taxon>Chlorophyta</taxon>
        <taxon>Mamiellophyceae</taxon>
        <taxon>Mamiellales</taxon>
        <taxon>Bathycoccaceae</taxon>
        <taxon>Ostreococcus</taxon>
    </lineage>
</organism>